<feature type="transmembrane region" description="Helical" evidence="4">
    <location>
        <begin position="238"/>
        <end position="258"/>
    </location>
</feature>
<dbReference type="RefSeq" id="WP_197548199.1">
    <property type="nucleotide sequence ID" value="NZ_CP063164.1"/>
</dbReference>
<dbReference type="GO" id="GO:0022857">
    <property type="term" value="F:transmembrane transporter activity"/>
    <property type="evidence" value="ECO:0007669"/>
    <property type="project" value="InterPro"/>
</dbReference>
<evidence type="ECO:0000256" key="4">
    <source>
        <dbReference type="SAM" id="Phobius"/>
    </source>
</evidence>
<sequence length="389" mass="42406">MKNIDKNVVMLGWVSFFTDMASAMINPILPIFVVVVLHEGMDKLGVIIAVATFVSYALRLVSGYLSDRYGIVKPLVVGGYALSALSKPLIGICHGYKSVALLKAFERLGKGLRSAPKDLMISEYSKTNASGKTFGFHKMMDISGELSGILILFGILLYFGQSETVIRNIFYATLVPGIVGLVLVIFFVSDIPKSKPFSNQAFTLTDNDKKTIASLFLYFVFLLFVFSDAFFTMQAKEVGIATAVIPLLFAVSAGVQTLTSYTFGIFVDKLGAKPVLVFAYACGVLAQGFLYLQKAYFTWIAYAFLGLFTVASLNANRAFISQNADNRGSVYGVFYAGVAFFGAAGAYMSGMIWEYWGMQTVLSFSLAGTTLLTLLFVTILLQNREKGNG</sequence>
<accession>A0A7M1S396</accession>
<gene>
    <name evidence="6" type="ORF">IMZ28_08770</name>
</gene>
<evidence type="ECO:0000256" key="3">
    <source>
        <dbReference type="ARBA" id="ARBA00023136"/>
    </source>
</evidence>
<dbReference type="PROSITE" id="PS50850">
    <property type="entry name" value="MFS"/>
    <property type="match status" value="1"/>
</dbReference>
<feature type="transmembrane region" description="Helical" evidence="4">
    <location>
        <begin position="212"/>
        <end position="232"/>
    </location>
</feature>
<reference evidence="6 7" key="1">
    <citation type="submission" date="2020-10" db="EMBL/GenBank/DDBJ databases">
        <title>The genome of sulfurovum sp.</title>
        <authorList>
            <person name="Xie S."/>
            <person name="Shao Z."/>
            <person name="Jiang L."/>
        </authorList>
    </citation>
    <scope>NUCLEOTIDE SEQUENCE [LARGE SCALE GENOMIC DNA]</scope>
    <source>
        <strain evidence="6 7">ST-419</strain>
    </source>
</reference>
<feature type="transmembrane region" description="Helical" evidence="4">
    <location>
        <begin position="270"/>
        <end position="290"/>
    </location>
</feature>
<evidence type="ECO:0000313" key="7">
    <source>
        <dbReference type="Proteomes" id="UP000595074"/>
    </source>
</evidence>
<feature type="transmembrane region" description="Helical" evidence="4">
    <location>
        <begin position="296"/>
        <end position="316"/>
    </location>
</feature>
<evidence type="ECO:0000313" key="6">
    <source>
        <dbReference type="EMBL" id="QOR61522.1"/>
    </source>
</evidence>
<dbReference type="EMBL" id="CP063164">
    <property type="protein sequence ID" value="QOR61522.1"/>
    <property type="molecule type" value="Genomic_DNA"/>
</dbReference>
<feature type="transmembrane region" description="Helical" evidence="4">
    <location>
        <begin position="12"/>
        <end position="38"/>
    </location>
</feature>
<feature type="transmembrane region" description="Helical" evidence="4">
    <location>
        <begin position="44"/>
        <end position="65"/>
    </location>
</feature>
<dbReference type="Gene3D" id="1.20.1250.20">
    <property type="entry name" value="MFS general substrate transporter like domains"/>
    <property type="match status" value="2"/>
</dbReference>
<proteinExistence type="predicted"/>
<dbReference type="InterPro" id="IPR020846">
    <property type="entry name" value="MFS_dom"/>
</dbReference>
<dbReference type="AlphaFoldDB" id="A0A7M1S396"/>
<keyword evidence="1 4" id="KW-0812">Transmembrane</keyword>
<dbReference type="SUPFAM" id="SSF103473">
    <property type="entry name" value="MFS general substrate transporter"/>
    <property type="match status" value="1"/>
</dbReference>
<evidence type="ECO:0000259" key="5">
    <source>
        <dbReference type="PROSITE" id="PS50850"/>
    </source>
</evidence>
<keyword evidence="2 4" id="KW-1133">Transmembrane helix</keyword>
<evidence type="ECO:0000256" key="1">
    <source>
        <dbReference type="ARBA" id="ARBA00022692"/>
    </source>
</evidence>
<dbReference type="KEGG" id="sinu:IMZ28_08770"/>
<evidence type="ECO:0000256" key="2">
    <source>
        <dbReference type="ARBA" id="ARBA00022989"/>
    </source>
</evidence>
<dbReference type="PANTHER" id="PTHR23518:SF2">
    <property type="entry name" value="MAJOR FACILITATOR SUPERFAMILY TRANSPORTER"/>
    <property type="match status" value="1"/>
</dbReference>
<protein>
    <submittedName>
        <fullName evidence="6">MFS transporter</fullName>
    </submittedName>
</protein>
<dbReference type="InterPro" id="IPR036259">
    <property type="entry name" value="MFS_trans_sf"/>
</dbReference>
<dbReference type="CDD" id="cd17370">
    <property type="entry name" value="MFS_MJ1317_like"/>
    <property type="match status" value="1"/>
</dbReference>
<feature type="transmembrane region" description="Helical" evidence="4">
    <location>
        <begin position="171"/>
        <end position="191"/>
    </location>
</feature>
<feature type="transmembrane region" description="Helical" evidence="4">
    <location>
        <begin position="328"/>
        <end position="349"/>
    </location>
</feature>
<keyword evidence="3 4" id="KW-0472">Membrane</keyword>
<dbReference type="InterPro" id="IPR011701">
    <property type="entry name" value="MFS"/>
</dbReference>
<feature type="domain" description="Major facilitator superfamily (MFS) profile" evidence="5">
    <location>
        <begin position="1"/>
        <end position="385"/>
    </location>
</feature>
<dbReference type="Pfam" id="PF07690">
    <property type="entry name" value="MFS_1"/>
    <property type="match status" value="1"/>
</dbReference>
<feature type="transmembrane region" description="Helical" evidence="4">
    <location>
        <begin position="361"/>
        <end position="381"/>
    </location>
</feature>
<feature type="transmembrane region" description="Helical" evidence="4">
    <location>
        <begin position="142"/>
        <end position="159"/>
    </location>
</feature>
<dbReference type="PANTHER" id="PTHR23518">
    <property type="entry name" value="C-METHYLTRANSFERASE"/>
    <property type="match status" value="1"/>
</dbReference>
<keyword evidence="7" id="KW-1185">Reference proteome</keyword>
<name>A0A7M1S396_9BACT</name>
<dbReference type="Proteomes" id="UP000595074">
    <property type="component" value="Chromosome"/>
</dbReference>
<organism evidence="6 7">
    <name type="scientific">Sulfurovum indicum</name>
    <dbReference type="NCBI Taxonomy" id="2779528"/>
    <lineage>
        <taxon>Bacteria</taxon>
        <taxon>Pseudomonadati</taxon>
        <taxon>Campylobacterota</taxon>
        <taxon>Epsilonproteobacteria</taxon>
        <taxon>Campylobacterales</taxon>
        <taxon>Sulfurovaceae</taxon>
        <taxon>Sulfurovum</taxon>
    </lineage>
</organism>